<dbReference type="RefSeq" id="WP_350243610.1">
    <property type="nucleotide sequence ID" value="NZ_CP158299.1"/>
</dbReference>
<dbReference type="AlphaFoldDB" id="A0AAU7UC91"/>
<organism evidence="2">
    <name type="scientific">Deinococcus sonorensis KR-87</name>
    <dbReference type="NCBI Taxonomy" id="694439"/>
    <lineage>
        <taxon>Bacteria</taxon>
        <taxon>Thermotogati</taxon>
        <taxon>Deinococcota</taxon>
        <taxon>Deinococci</taxon>
        <taxon>Deinococcales</taxon>
        <taxon>Deinococcaceae</taxon>
        <taxon>Deinococcus</taxon>
    </lineage>
</organism>
<accession>A0AAU7UC91</accession>
<dbReference type="InterPro" id="IPR018656">
    <property type="entry name" value="DUF2087"/>
</dbReference>
<proteinExistence type="predicted"/>
<evidence type="ECO:0000259" key="1">
    <source>
        <dbReference type="Pfam" id="PF09860"/>
    </source>
</evidence>
<feature type="domain" description="DUF2087" evidence="1">
    <location>
        <begin position="14"/>
        <end position="84"/>
    </location>
</feature>
<dbReference type="EMBL" id="CP158299">
    <property type="protein sequence ID" value="XBV85573.1"/>
    <property type="molecule type" value="Genomic_DNA"/>
</dbReference>
<dbReference type="Pfam" id="PF09860">
    <property type="entry name" value="DUF2087"/>
    <property type="match status" value="1"/>
</dbReference>
<dbReference type="KEGG" id="dsc:ABOD76_19425"/>
<protein>
    <submittedName>
        <fullName evidence="2">DUF2087 domain-containing protein</fullName>
    </submittedName>
</protein>
<gene>
    <name evidence="2" type="ORF">ABOD76_19425</name>
</gene>
<name>A0AAU7UC91_9DEIO</name>
<evidence type="ECO:0000313" key="2">
    <source>
        <dbReference type="EMBL" id="XBV85573.1"/>
    </source>
</evidence>
<reference evidence="2" key="1">
    <citation type="submission" date="2024-06" db="EMBL/GenBank/DDBJ databases">
        <title>Draft Genome Sequence of Deinococcus sonorensis Type Strain KR-87, a Biofilm Producing Representative of the Genus Deinococcus.</title>
        <authorList>
            <person name="Boren L.S."/>
            <person name="Grosso R.A."/>
            <person name="Hugenberg-Cox A.N."/>
            <person name="Hill J.T.E."/>
            <person name="Albert C.M."/>
            <person name="Tuohy J.M."/>
        </authorList>
    </citation>
    <scope>NUCLEOTIDE SEQUENCE</scope>
    <source>
        <strain evidence="2">KR-87</strain>
    </source>
</reference>
<sequence length="90" mass="10262">MTKSIAAFQDEFGRITSWPSDRRREHQLAVLDHLARLFEGGVRYPRAEVTRTLQEHTTLPDPDMLLQELLDGGYLSASPDGETIWHSNGR</sequence>